<feature type="compositionally biased region" description="Basic and acidic residues" evidence="1">
    <location>
        <begin position="478"/>
        <end position="487"/>
    </location>
</feature>
<protein>
    <submittedName>
        <fullName evidence="2">Uncharacterized protein</fullName>
    </submittedName>
</protein>
<dbReference type="HOGENOM" id="CLU_535557_0_0_1"/>
<feature type="region of interest" description="Disordered" evidence="1">
    <location>
        <begin position="1"/>
        <end position="426"/>
    </location>
</feature>
<feature type="compositionally biased region" description="Basic and acidic residues" evidence="1">
    <location>
        <begin position="329"/>
        <end position="344"/>
    </location>
</feature>
<feature type="compositionally biased region" description="Polar residues" evidence="1">
    <location>
        <begin position="345"/>
        <end position="360"/>
    </location>
</feature>
<feature type="compositionally biased region" description="Basic and acidic residues" evidence="1">
    <location>
        <begin position="243"/>
        <end position="317"/>
    </location>
</feature>
<proteinExistence type="predicted"/>
<feature type="compositionally biased region" description="Low complexity" evidence="1">
    <location>
        <begin position="1"/>
        <end position="18"/>
    </location>
</feature>
<organism evidence="3">
    <name type="scientific">Caenorhabditis brenneri</name>
    <name type="common">Nematode worm</name>
    <dbReference type="NCBI Taxonomy" id="135651"/>
    <lineage>
        <taxon>Eukaryota</taxon>
        <taxon>Metazoa</taxon>
        <taxon>Ecdysozoa</taxon>
        <taxon>Nematoda</taxon>
        <taxon>Chromadorea</taxon>
        <taxon>Rhabditida</taxon>
        <taxon>Rhabditina</taxon>
        <taxon>Rhabditomorpha</taxon>
        <taxon>Rhabditoidea</taxon>
        <taxon>Rhabditidae</taxon>
        <taxon>Peloderinae</taxon>
        <taxon>Caenorhabditis</taxon>
    </lineage>
</organism>
<dbReference type="InParanoid" id="G0ND91"/>
<evidence type="ECO:0000313" key="3">
    <source>
        <dbReference type="Proteomes" id="UP000008068"/>
    </source>
</evidence>
<keyword evidence="3" id="KW-1185">Reference proteome</keyword>
<feature type="compositionally biased region" description="Basic and acidic residues" evidence="1">
    <location>
        <begin position="81"/>
        <end position="116"/>
    </location>
</feature>
<feature type="compositionally biased region" description="Polar residues" evidence="1">
    <location>
        <begin position="318"/>
        <end position="327"/>
    </location>
</feature>
<dbReference type="AlphaFoldDB" id="G0ND91"/>
<feature type="compositionally biased region" description="Basic and acidic residues" evidence="1">
    <location>
        <begin position="183"/>
        <end position="213"/>
    </location>
</feature>
<accession>G0ND91</accession>
<feature type="region of interest" description="Disordered" evidence="1">
    <location>
        <begin position="470"/>
        <end position="509"/>
    </location>
</feature>
<dbReference type="EMBL" id="GL379866">
    <property type="protein sequence ID" value="EGT58163.1"/>
    <property type="molecule type" value="Genomic_DNA"/>
</dbReference>
<feature type="compositionally biased region" description="Basic and acidic residues" evidence="1">
    <location>
        <begin position="361"/>
        <end position="372"/>
    </location>
</feature>
<feature type="compositionally biased region" description="Basic and acidic residues" evidence="1">
    <location>
        <begin position="125"/>
        <end position="158"/>
    </location>
</feature>
<gene>
    <name evidence="2" type="ORF">CAEBREN_26061</name>
</gene>
<feature type="compositionally biased region" description="Polar residues" evidence="1">
    <location>
        <begin position="33"/>
        <end position="48"/>
    </location>
</feature>
<feature type="compositionally biased region" description="Basic and acidic residues" evidence="1">
    <location>
        <begin position="398"/>
        <end position="415"/>
    </location>
</feature>
<dbReference type="Proteomes" id="UP000008068">
    <property type="component" value="Unassembled WGS sequence"/>
</dbReference>
<name>G0ND91_CAEBE</name>
<dbReference type="OMA" id="MYTSNRK"/>
<feature type="compositionally biased region" description="Low complexity" evidence="1">
    <location>
        <begin position="388"/>
        <end position="397"/>
    </location>
</feature>
<reference evidence="3" key="1">
    <citation type="submission" date="2011-07" db="EMBL/GenBank/DDBJ databases">
        <authorList>
            <consortium name="Caenorhabditis brenneri Sequencing and Analysis Consortium"/>
            <person name="Wilson R.K."/>
        </authorList>
    </citation>
    <scope>NUCLEOTIDE SEQUENCE [LARGE SCALE GENOMIC DNA]</scope>
    <source>
        <strain evidence="3">PB2801</strain>
    </source>
</reference>
<sequence length="509" mass="61043">MYRNGGSSSSRIGRGNYRTNSSYGNRRHPVNDWSPSSEYDRSSPNADYTGSPPRDVDYQNDNRQNPRYNNDRGRPQSAARNYDDEYPGVRDASDRNERYSSNDDYGRYSDSQDPHYNDSWLSSSRNDRRPDDVRNFRHSREQDVSHRYLSDDDNDRSQPRSRNSRMTQDPYYYNTRQASYSPEYDRNIRNYDHPRGQDFSHPNDRYLSDDDNYRSPSRAGNTRDTHTQDPYYHNNRQGSYSPEVDRNIRNRDHPRDQDLSHSNDRYLSYDHYDSSFRGRNDSRTVHGQDQRYDDHRRSTSQPEYDRNVRNHDDDRQTNHTNTRSSPNDDYDRDRPRHADFENPHYQESQFYDSRRTSYSPRSDRKYHEERRSCGPRATNYDNERVNRTNRSPSNSRYSRNDFDNRMPAQSDRHSSNSEQLQTSPPRWFIDGEPATFAEYQRHQVKLKRQANYRKPCNYFPDYDEEQEFGKLTNKMKIGQRDREKLAEEMGFNDPPPPPRRRRGGRGYHH</sequence>
<feature type="compositionally biased region" description="Basic residues" evidence="1">
    <location>
        <begin position="498"/>
        <end position="509"/>
    </location>
</feature>
<evidence type="ECO:0000313" key="2">
    <source>
        <dbReference type="EMBL" id="EGT58163.1"/>
    </source>
</evidence>
<evidence type="ECO:0000256" key="1">
    <source>
        <dbReference type="SAM" id="MobiDB-lite"/>
    </source>
</evidence>
<feature type="compositionally biased region" description="Polar residues" evidence="1">
    <location>
        <begin position="59"/>
        <end position="68"/>
    </location>
</feature>